<dbReference type="Pfam" id="PF01979">
    <property type="entry name" value="Amidohydro_1"/>
    <property type="match status" value="1"/>
</dbReference>
<dbReference type="EMBL" id="QFYP01000001">
    <property type="protein sequence ID" value="RAK60272.1"/>
    <property type="molecule type" value="Genomic_DNA"/>
</dbReference>
<evidence type="ECO:0000259" key="3">
    <source>
        <dbReference type="Pfam" id="PF01979"/>
    </source>
</evidence>
<dbReference type="PANTHER" id="PTHR43794">
    <property type="entry name" value="AMINOHYDROLASE SSNA-RELATED"/>
    <property type="match status" value="1"/>
</dbReference>
<dbReference type="OrthoDB" id="9766983at2"/>
<accession>A0A328AYQ9</accession>
<dbReference type="Proteomes" id="UP000249842">
    <property type="component" value="Unassembled WGS sequence"/>
</dbReference>
<reference evidence="5" key="1">
    <citation type="submission" date="2018-05" db="EMBL/GenBank/DDBJ databases">
        <authorList>
            <person name="Li X."/>
        </authorList>
    </citation>
    <scope>NUCLEOTIDE SEQUENCE [LARGE SCALE GENOMIC DNA]</scope>
    <source>
        <strain evidence="5">HKS-05</strain>
    </source>
</reference>
<protein>
    <submittedName>
        <fullName evidence="4">S-adenosylhomocysteine deaminase</fullName>
    </submittedName>
</protein>
<keyword evidence="2" id="KW-0378">Hydrolase</keyword>
<comment type="similarity">
    <text evidence="1">Belongs to the metallo-dependent hydrolases superfamily. ATZ/TRZ family.</text>
</comment>
<dbReference type="InterPro" id="IPR011059">
    <property type="entry name" value="Metal-dep_hydrolase_composite"/>
</dbReference>
<sequence length="473" mass="50137">MTDAVPQDPNAAAQKAALLDPSRPILVRQAHLVTLDDTLGDLEGDVLVKDGRIAAVGRELACDGAVVIDGTDKVVIPGFVNSHVHLWQTLIKGCAGDYSFGDYLHYILGAVGKYYEPEDVRVATQLGAIEQVDAGVTTVYDWAHIMNSPDHADAAIDGLQQSGVRAVFGHGTPGDDVGRWYYQSRERHPDDIVRIRKSRLSSNDALVTLGMSIRGPDFAGMEVNRADIELARSLGIMASMHLAVGMYGDYSPDTRTLAKAGLLGPDINLTHCNRLLDDEIALALDLGASISVTPEVEMQMGHGLPVTGRVQAAGGRITLGTDVVCSVSADMFSQMRFAVQAQRMLANAKAHEGGAMLDHLPIGARDALISATLQGAKALGLDHRIGSITPGKDADLTILSWAHERSSPLVNPVQAAVFHASVANVHTVMVAGRVRKFAHAAMQAEAGSIRRAAEMGHRVMAAAGIILPASLAA</sequence>
<evidence type="ECO:0000256" key="1">
    <source>
        <dbReference type="ARBA" id="ARBA00006745"/>
    </source>
</evidence>
<name>A0A328AYQ9_9CAUL</name>
<dbReference type="AlphaFoldDB" id="A0A328AYQ9"/>
<dbReference type="GO" id="GO:0016810">
    <property type="term" value="F:hydrolase activity, acting on carbon-nitrogen (but not peptide) bonds"/>
    <property type="evidence" value="ECO:0007669"/>
    <property type="project" value="InterPro"/>
</dbReference>
<dbReference type="Gene3D" id="2.30.40.10">
    <property type="entry name" value="Urease, subunit C, domain 1"/>
    <property type="match status" value="1"/>
</dbReference>
<keyword evidence="5" id="KW-1185">Reference proteome</keyword>
<gene>
    <name evidence="4" type="ORF">DJ021_10875</name>
</gene>
<evidence type="ECO:0000256" key="2">
    <source>
        <dbReference type="ARBA" id="ARBA00022801"/>
    </source>
</evidence>
<evidence type="ECO:0000313" key="5">
    <source>
        <dbReference type="Proteomes" id="UP000249842"/>
    </source>
</evidence>
<proteinExistence type="inferred from homology"/>
<organism evidence="4 5">
    <name type="scientific">Phenylobacterium hankyongense</name>
    <dbReference type="NCBI Taxonomy" id="1813876"/>
    <lineage>
        <taxon>Bacteria</taxon>
        <taxon>Pseudomonadati</taxon>
        <taxon>Pseudomonadota</taxon>
        <taxon>Alphaproteobacteria</taxon>
        <taxon>Caulobacterales</taxon>
        <taxon>Caulobacteraceae</taxon>
        <taxon>Phenylobacterium</taxon>
    </lineage>
</organism>
<dbReference type="SUPFAM" id="SSF51556">
    <property type="entry name" value="Metallo-dependent hydrolases"/>
    <property type="match status" value="1"/>
</dbReference>
<dbReference type="InterPro" id="IPR050287">
    <property type="entry name" value="MTA/SAH_deaminase"/>
</dbReference>
<comment type="caution">
    <text evidence="4">The sequence shown here is derived from an EMBL/GenBank/DDBJ whole genome shotgun (WGS) entry which is preliminary data.</text>
</comment>
<dbReference type="NCBIfam" id="NF006056">
    <property type="entry name" value="PRK08204.1"/>
    <property type="match status" value="1"/>
</dbReference>
<dbReference type="RefSeq" id="WP_111457565.1">
    <property type="nucleotide sequence ID" value="NZ_QFYP01000001.1"/>
</dbReference>
<evidence type="ECO:0000313" key="4">
    <source>
        <dbReference type="EMBL" id="RAK60272.1"/>
    </source>
</evidence>
<dbReference type="SUPFAM" id="SSF51338">
    <property type="entry name" value="Composite domain of metallo-dependent hydrolases"/>
    <property type="match status" value="1"/>
</dbReference>
<dbReference type="InterPro" id="IPR032466">
    <property type="entry name" value="Metal_Hydrolase"/>
</dbReference>
<dbReference type="PANTHER" id="PTHR43794:SF11">
    <property type="entry name" value="AMIDOHYDROLASE-RELATED DOMAIN-CONTAINING PROTEIN"/>
    <property type="match status" value="1"/>
</dbReference>
<dbReference type="Gene3D" id="3.20.20.140">
    <property type="entry name" value="Metal-dependent hydrolases"/>
    <property type="match status" value="1"/>
</dbReference>
<feature type="domain" description="Amidohydrolase-related" evidence="3">
    <location>
        <begin position="74"/>
        <end position="434"/>
    </location>
</feature>
<dbReference type="InterPro" id="IPR006680">
    <property type="entry name" value="Amidohydro-rel"/>
</dbReference>